<evidence type="ECO:0000313" key="2">
    <source>
        <dbReference type="Proteomes" id="UP000439113"/>
    </source>
</evidence>
<dbReference type="AlphaFoldDB" id="A0A6N8DP89"/>
<gene>
    <name evidence="1" type="ORF">GJ654_15595</name>
</gene>
<dbReference type="Proteomes" id="UP000439113">
    <property type="component" value="Unassembled WGS sequence"/>
</dbReference>
<name>A0A6N8DP89_RHOAC</name>
<comment type="caution">
    <text evidence="1">The sequence shown here is derived from an EMBL/GenBank/DDBJ whole genome shotgun (WGS) entry which is preliminary data.</text>
</comment>
<proteinExistence type="predicted"/>
<dbReference type="RefSeq" id="WP_196305578.1">
    <property type="nucleotide sequence ID" value="NZ_JAOQNR010000016.1"/>
</dbReference>
<dbReference type="EMBL" id="WNKS01000016">
    <property type="protein sequence ID" value="MTV32412.1"/>
    <property type="molecule type" value="Genomic_DNA"/>
</dbReference>
<accession>A0A6N8DP89</accession>
<sequence length="90" mass="9801">MHCADRLIGAPLVERSGDPVKSLDQDLNMLVNLDKDVAGAQETLFDRSASLFELVMDGQKKGRVKRGLALGHGGFHRKSEYAAYRGAIST</sequence>
<protein>
    <submittedName>
        <fullName evidence="1">Uncharacterized protein</fullName>
    </submittedName>
</protein>
<reference evidence="1 2" key="1">
    <citation type="submission" date="2019-11" db="EMBL/GenBank/DDBJ databases">
        <title>Whole-genome sequence of a Rhodoblastus acidophilus DSM 142.</title>
        <authorList>
            <person name="Kyndt J.A."/>
            <person name="Meyer T.E."/>
        </authorList>
    </citation>
    <scope>NUCLEOTIDE SEQUENCE [LARGE SCALE GENOMIC DNA]</scope>
    <source>
        <strain evidence="1 2">DSM 142</strain>
    </source>
</reference>
<evidence type="ECO:0000313" key="1">
    <source>
        <dbReference type="EMBL" id="MTV32412.1"/>
    </source>
</evidence>
<organism evidence="1 2">
    <name type="scientific">Rhodoblastus acidophilus</name>
    <name type="common">Rhodopseudomonas acidophila</name>
    <dbReference type="NCBI Taxonomy" id="1074"/>
    <lineage>
        <taxon>Bacteria</taxon>
        <taxon>Pseudomonadati</taxon>
        <taxon>Pseudomonadota</taxon>
        <taxon>Alphaproteobacteria</taxon>
        <taxon>Hyphomicrobiales</taxon>
        <taxon>Rhodoblastaceae</taxon>
        <taxon>Rhodoblastus</taxon>
    </lineage>
</organism>